<proteinExistence type="predicted"/>
<dbReference type="Pfam" id="PF20420">
    <property type="entry name" value="DUF6702"/>
    <property type="match status" value="1"/>
</dbReference>
<comment type="caution">
    <text evidence="1">The sequence shown here is derived from an EMBL/GenBank/DDBJ whole genome shotgun (WGS) entry which is preliminary data.</text>
</comment>
<evidence type="ECO:0000313" key="2">
    <source>
        <dbReference type="Proteomes" id="UP000625976"/>
    </source>
</evidence>
<gene>
    <name evidence="1" type="ORF">GCM10010976_11290</name>
</gene>
<dbReference type="Proteomes" id="UP000625976">
    <property type="component" value="Unassembled WGS sequence"/>
</dbReference>
<name>A0A917GDW3_9FLAO</name>
<reference evidence="1" key="2">
    <citation type="submission" date="2020-09" db="EMBL/GenBank/DDBJ databases">
        <authorList>
            <person name="Sun Q."/>
            <person name="Zhou Y."/>
        </authorList>
    </citation>
    <scope>NUCLEOTIDE SEQUENCE</scope>
    <source>
        <strain evidence="1">CGMCC 1.12751</strain>
    </source>
</reference>
<dbReference type="EMBL" id="BMFQ01000001">
    <property type="protein sequence ID" value="GGG41414.1"/>
    <property type="molecule type" value="Genomic_DNA"/>
</dbReference>
<keyword evidence="2" id="KW-1185">Reference proteome</keyword>
<sequence length="152" mass="17962">MAFTTIHKYYVSVTQIDYIKEKQSVQITTRIFLDDLEDVLQLRYDKNLILDPQSEAGDINFNLEKYLKTKLVIRINGEEKSLKYIGKEYDNDIVICYLEIEDVTEIKTFRIQNTVLFDLHEEQQNIVRTKINSKNKSFILTKSNDKGLLNFK</sequence>
<organism evidence="1 2">
    <name type="scientific">Bizionia arctica</name>
    <dbReference type="NCBI Taxonomy" id="1495645"/>
    <lineage>
        <taxon>Bacteria</taxon>
        <taxon>Pseudomonadati</taxon>
        <taxon>Bacteroidota</taxon>
        <taxon>Flavobacteriia</taxon>
        <taxon>Flavobacteriales</taxon>
        <taxon>Flavobacteriaceae</taxon>
        <taxon>Bizionia</taxon>
    </lineage>
</organism>
<dbReference type="AlphaFoldDB" id="A0A917GDW3"/>
<accession>A0A917GDW3</accession>
<evidence type="ECO:0000313" key="1">
    <source>
        <dbReference type="EMBL" id="GGG41414.1"/>
    </source>
</evidence>
<dbReference type="InterPro" id="IPR046525">
    <property type="entry name" value="DUF6702"/>
</dbReference>
<protein>
    <recommendedName>
        <fullName evidence="3">Peptidase E</fullName>
    </recommendedName>
</protein>
<reference evidence="1" key="1">
    <citation type="journal article" date="2014" name="Int. J. Syst. Evol. Microbiol.">
        <title>Complete genome sequence of Corynebacterium casei LMG S-19264T (=DSM 44701T), isolated from a smear-ripened cheese.</title>
        <authorList>
            <consortium name="US DOE Joint Genome Institute (JGI-PGF)"/>
            <person name="Walter F."/>
            <person name="Albersmeier A."/>
            <person name="Kalinowski J."/>
            <person name="Ruckert C."/>
        </authorList>
    </citation>
    <scope>NUCLEOTIDE SEQUENCE</scope>
    <source>
        <strain evidence="1">CGMCC 1.12751</strain>
    </source>
</reference>
<evidence type="ECO:0008006" key="3">
    <source>
        <dbReference type="Google" id="ProtNLM"/>
    </source>
</evidence>